<sequence length="358" mass="40397">MDEVRILEEDLKRGLVKLRVDNLNDIYWLASIIEEGDLITMKTLRRVKQEGIRADSGERIPMILTIEVDKVKLDPYSSRLRISGVVRVGPDKFGIQGQHHTFSVDEGSSLTIVKKEWRKTHLEILKRAESMSEKGEVLLVAMDDEGATIAKAGSMRVEEIAYIRSRLPSKMDTRGREGEERRYFSEILDTLRELYSKIKPRAIVVGGPGFFKDRFLSYARAKDPEMGEKMREGDASNATFSGVLEMIRRGEADKVLRELDLAKDMAAVEEIFELLSKNSDLVTYGVDEVLEAVNQGAAEIVLISASVFFDPDMRDKVFSLIEGCERTRAEFRIIDSTSEPGEKLDAIGGVAAKLRYRI</sequence>
<evidence type="ECO:0000256" key="1">
    <source>
        <dbReference type="ARBA" id="ARBA00001968"/>
    </source>
</evidence>
<dbReference type="InterPro" id="IPR029064">
    <property type="entry name" value="Ribosomal_eL30-like_sf"/>
</dbReference>
<comment type="subunit">
    <text evidence="9">Monomer.</text>
</comment>
<comment type="cofactor">
    <cofactor evidence="1 9">
        <name>a divalent metal cation</name>
        <dbReference type="ChEBI" id="CHEBI:60240"/>
    </cofactor>
</comment>
<dbReference type="InterPro" id="IPR042226">
    <property type="entry name" value="eFR1_2_sf"/>
</dbReference>
<dbReference type="GO" id="GO:0070966">
    <property type="term" value="P:nuclear-transcribed mRNA catabolic process, no-go decay"/>
    <property type="evidence" value="ECO:0007669"/>
    <property type="project" value="InterPro"/>
</dbReference>
<evidence type="ECO:0000256" key="6">
    <source>
        <dbReference type="ARBA" id="ARBA00022723"/>
    </source>
</evidence>
<gene>
    <name evidence="9" type="primary">pelA</name>
    <name evidence="11" type="ORF">D9Q81_03005</name>
</gene>
<keyword evidence="6 9" id="KW-0479">Metal-binding</keyword>
<dbReference type="AlphaFoldDB" id="A0A3R9RIZ9"/>
<dbReference type="InterPro" id="IPR005140">
    <property type="entry name" value="eRF1_Pelota-like_N"/>
</dbReference>
<evidence type="ECO:0000313" key="12">
    <source>
        <dbReference type="Proteomes" id="UP000278149"/>
    </source>
</evidence>
<dbReference type="Pfam" id="PF03464">
    <property type="entry name" value="eRF1_2"/>
    <property type="match status" value="1"/>
</dbReference>
<evidence type="ECO:0000256" key="3">
    <source>
        <dbReference type="ARBA" id="ARBA00009504"/>
    </source>
</evidence>
<organism evidence="11 12">
    <name type="scientific">Candidatus Korarchaeum cryptofilum</name>
    <dbReference type="NCBI Taxonomy" id="498846"/>
    <lineage>
        <taxon>Archaea</taxon>
        <taxon>Thermoproteota</taxon>
        <taxon>Candidatus Korarchaeia</taxon>
        <taxon>Candidatus Korarchaeales</taxon>
        <taxon>Candidatus Korarchaeaceae</taxon>
        <taxon>Candidatus Korarchaeum</taxon>
    </lineage>
</organism>
<dbReference type="GO" id="GO:0032790">
    <property type="term" value="P:ribosome disassembly"/>
    <property type="evidence" value="ECO:0007669"/>
    <property type="project" value="TreeGrafter"/>
</dbReference>
<dbReference type="EC" id="3.1.-.-" evidence="9"/>
<dbReference type="HAMAP" id="MF_01853">
    <property type="entry name" value="PelO"/>
    <property type="match status" value="1"/>
</dbReference>
<evidence type="ECO:0000256" key="4">
    <source>
        <dbReference type="ARBA" id="ARBA00022490"/>
    </source>
</evidence>
<keyword evidence="4 9" id="KW-0963">Cytoplasm</keyword>
<accession>A0A3R9RIZ9</accession>
<protein>
    <recommendedName>
        <fullName evidence="9">Protein pelota homolog</fullName>
        <ecNumber evidence="9">3.1.-.-</ecNumber>
    </recommendedName>
</protein>
<keyword evidence="8 9" id="KW-0378">Hydrolase</keyword>
<evidence type="ECO:0000313" key="11">
    <source>
        <dbReference type="EMBL" id="RSN69587.1"/>
    </source>
</evidence>
<dbReference type="GO" id="GO:0016787">
    <property type="term" value="F:hydrolase activity"/>
    <property type="evidence" value="ECO:0007669"/>
    <property type="project" value="UniProtKB-KW"/>
</dbReference>
<dbReference type="GO" id="GO:0070651">
    <property type="term" value="P:nonfunctional rRNA decay"/>
    <property type="evidence" value="ECO:0007669"/>
    <property type="project" value="TreeGrafter"/>
</dbReference>
<name>A0A3R9RIZ9_9CREN</name>
<dbReference type="InterPro" id="IPR058547">
    <property type="entry name" value="Pelota_N"/>
</dbReference>
<keyword evidence="7 9" id="KW-0255">Endonuclease</keyword>
<comment type="domain">
    <text evidence="9">The N-terminal domain has the RNA-binding Sm fold. It harbors the endoribonuclease activity.</text>
</comment>
<evidence type="ECO:0000256" key="7">
    <source>
        <dbReference type="ARBA" id="ARBA00022759"/>
    </source>
</evidence>
<proteinExistence type="inferred from homology"/>
<reference evidence="11 12" key="1">
    <citation type="submission" date="2018-10" db="EMBL/GenBank/DDBJ databases">
        <title>Co-occurring genomic capacity for anaerobic methane metabolism and dissimilatory sulfite reduction discovered in the Korarchaeota.</title>
        <authorList>
            <person name="Mckay L.J."/>
            <person name="Dlakic M."/>
            <person name="Fields M.W."/>
            <person name="Delmont T.O."/>
            <person name="Eren A.M."/>
            <person name="Jay Z.J."/>
            <person name="Klingelsmith K.B."/>
            <person name="Rusch D.B."/>
            <person name="Inskeep W.P."/>
        </authorList>
    </citation>
    <scope>NUCLEOTIDE SEQUENCE [LARGE SCALE GENOMIC DNA]</scope>
    <source>
        <strain evidence="11 12">WS</strain>
    </source>
</reference>
<dbReference type="InterPro" id="IPR004405">
    <property type="entry name" value="TF_pelota"/>
</dbReference>
<dbReference type="GO" id="GO:0070481">
    <property type="term" value="P:nuclear-transcribed mRNA catabolic process, non-stop decay"/>
    <property type="evidence" value="ECO:0007669"/>
    <property type="project" value="InterPro"/>
</dbReference>
<dbReference type="GO" id="GO:0004519">
    <property type="term" value="F:endonuclease activity"/>
    <property type="evidence" value="ECO:0007669"/>
    <property type="project" value="UniProtKB-UniRule"/>
</dbReference>
<comment type="caution">
    <text evidence="11">The sequence shown here is derived from an EMBL/GenBank/DDBJ whole genome shotgun (WGS) entry which is preliminary data.</text>
</comment>
<dbReference type="InterPro" id="IPR005142">
    <property type="entry name" value="eRF1_3"/>
</dbReference>
<dbReference type="SUPFAM" id="SSF53137">
    <property type="entry name" value="Translational machinery components"/>
    <property type="match status" value="1"/>
</dbReference>
<dbReference type="Gene3D" id="3.30.420.60">
    <property type="entry name" value="eRF1 domain 2"/>
    <property type="match status" value="1"/>
</dbReference>
<dbReference type="Gene3D" id="3.30.1330.30">
    <property type="match status" value="1"/>
</dbReference>
<feature type="domain" description="eRF1/Pelota-like N-terminal" evidence="10">
    <location>
        <begin position="4"/>
        <end position="130"/>
    </location>
</feature>
<dbReference type="GO" id="GO:0005737">
    <property type="term" value="C:cytoplasm"/>
    <property type="evidence" value="ECO:0007669"/>
    <property type="project" value="UniProtKB-SubCell"/>
</dbReference>
<comment type="function">
    <text evidence="9">May function in recognizing stalled ribosomes, interact with stem-loop structures in stalled mRNA molecules, and effect endonucleolytic cleavage of the mRNA. May play a role in the release non-functional ribosomes and degradation of damaged mRNAs. Has endoribonuclease activity.</text>
</comment>
<evidence type="ECO:0000256" key="9">
    <source>
        <dbReference type="HAMAP-Rule" id="MF_01853"/>
    </source>
</evidence>
<dbReference type="GO" id="GO:0071025">
    <property type="term" value="P:RNA surveillance"/>
    <property type="evidence" value="ECO:0007669"/>
    <property type="project" value="InterPro"/>
</dbReference>
<keyword evidence="5 9" id="KW-0540">Nuclease</keyword>
<dbReference type="InterPro" id="IPR023521">
    <property type="entry name" value="Pelota_arc"/>
</dbReference>
<dbReference type="PANTHER" id="PTHR10853:SF0">
    <property type="entry name" value="PROTEIN PELOTA HOMOLOG"/>
    <property type="match status" value="1"/>
</dbReference>
<evidence type="ECO:0000256" key="8">
    <source>
        <dbReference type="ARBA" id="ARBA00022801"/>
    </source>
</evidence>
<comment type="subcellular location">
    <subcellularLocation>
        <location evidence="2 9">Cytoplasm</location>
    </subcellularLocation>
</comment>
<dbReference type="Gene3D" id="2.30.30.870">
    <property type="entry name" value="Pelota, domain A"/>
    <property type="match status" value="1"/>
</dbReference>
<dbReference type="EMBL" id="RCOR01000018">
    <property type="protein sequence ID" value="RSN69587.1"/>
    <property type="molecule type" value="Genomic_DNA"/>
</dbReference>
<dbReference type="SUPFAM" id="SSF159065">
    <property type="entry name" value="Dom34/Pelota N-terminal domain-like"/>
    <property type="match status" value="1"/>
</dbReference>
<dbReference type="SMART" id="SM01194">
    <property type="entry name" value="eRF1_1"/>
    <property type="match status" value="1"/>
</dbReference>
<dbReference type="InterPro" id="IPR005141">
    <property type="entry name" value="eRF1_2"/>
</dbReference>
<dbReference type="GO" id="GO:0046872">
    <property type="term" value="F:metal ion binding"/>
    <property type="evidence" value="ECO:0007669"/>
    <property type="project" value="UniProtKB-UniRule"/>
</dbReference>
<evidence type="ECO:0000256" key="5">
    <source>
        <dbReference type="ARBA" id="ARBA00022722"/>
    </source>
</evidence>
<dbReference type="Proteomes" id="UP000278149">
    <property type="component" value="Unassembled WGS sequence"/>
</dbReference>
<comment type="similarity">
    <text evidence="3 9">Belongs to the eukaryotic release factor 1 family. Pelota subfamily.</text>
</comment>
<dbReference type="Pfam" id="PF26356">
    <property type="entry name" value="Pelota_N"/>
    <property type="match status" value="1"/>
</dbReference>
<dbReference type="SUPFAM" id="SSF55315">
    <property type="entry name" value="L30e-like"/>
    <property type="match status" value="1"/>
</dbReference>
<dbReference type="InterPro" id="IPR038069">
    <property type="entry name" value="Pelota/DOM34_N"/>
</dbReference>
<evidence type="ECO:0000259" key="10">
    <source>
        <dbReference type="SMART" id="SM01194"/>
    </source>
</evidence>
<dbReference type="NCBIfam" id="TIGR00111">
    <property type="entry name" value="pelota"/>
    <property type="match status" value="1"/>
</dbReference>
<dbReference type="Pfam" id="PF03465">
    <property type="entry name" value="eRF1_3"/>
    <property type="match status" value="1"/>
</dbReference>
<evidence type="ECO:0000256" key="2">
    <source>
        <dbReference type="ARBA" id="ARBA00004496"/>
    </source>
</evidence>
<dbReference type="PANTHER" id="PTHR10853">
    <property type="entry name" value="PELOTA"/>
    <property type="match status" value="1"/>
</dbReference>